<evidence type="ECO:0000256" key="4">
    <source>
        <dbReference type="ARBA" id="ARBA00023235"/>
    </source>
</evidence>
<dbReference type="OrthoDB" id="25996at2"/>
<accession>A0A6H9WGV3</accession>
<dbReference type="AlphaFoldDB" id="A0A6H9WGV3"/>
<dbReference type="Gene3D" id="3.10.50.40">
    <property type="match status" value="1"/>
</dbReference>
<reference evidence="9 10" key="1">
    <citation type="submission" date="2019-09" db="EMBL/GenBank/DDBJ databases">
        <title>Phylogeny of genus Pseudoclavibacter and closely related genus.</title>
        <authorList>
            <person name="Li Y."/>
        </authorList>
    </citation>
    <scope>NUCLEOTIDE SEQUENCE [LARGE SCALE GENOMIC DNA]</scope>
    <source>
        <strain evidence="9 10">EGI 60007</strain>
    </source>
</reference>
<dbReference type="RefSeq" id="WP_158028773.1">
    <property type="nucleotide sequence ID" value="NZ_BMHG01000001.1"/>
</dbReference>
<comment type="caution">
    <text evidence="9">The sequence shown here is derived from an EMBL/GenBank/DDBJ whole genome shotgun (WGS) entry which is preliminary data.</text>
</comment>
<keyword evidence="7" id="KW-0732">Signal</keyword>
<evidence type="ECO:0000313" key="10">
    <source>
        <dbReference type="Proteomes" id="UP000431744"/>
    </source>
</evidence>
<organism evidence="9 10">
    <name type="scientific">Pseudoclavibacter endophyticus</name>
    <dbReference type="NCBI Taxonomy" id="1778590"/>
    <lineage>
        <taxon>Bacteria</taxon>
        <taxon>Bacillati</taxon>
        <taxon>Actinomycetota</taxon>
        <taxon>Actinomycetes</taxon>
        <taxon>Micrococcales</taxon>
        <taxon>Microbacteriaceae</taxon>
        <taxon>Pseudoclavibacter</taxon>
    </lineage>
</organism>
<feature type="signal peptide" evidence="7">
    <location>
        <begin position="1"/>
        <end position="29"/>
    </location>
</feature>
<keyword evidence="3 5" id="KW-0697">Rotamase</keyword>
<evidence type="ECO:0000256" key="5">
    <source>
        <dbReference type="PROSITE-ProRule" id="PRU00277"/>
    </source>
</evidence>
<dbReference type="InterPro" id="IPR046357">
    <property type="entry name" value="PPIase_dom_sf"/>
</dbReference>
<dbReference type="EMBL" id="WBJY01000001">
    <property type="protein sequence ID" value="KAB1650189.1"/>
    <property type="molecule type" value="Genomic_DNA"/>
</dbReference>
<dbReference type="Proteomes" id="UP000431744">
    <property type="component" value="Unassembled WGS sequence"/>
</dbReference>
<evidence type="ECO:0000256" key="3">
    <source>
        <dbReference type="ARBA" id="ARBA00023110"/>
    </source>
</evidence>
<dbReference type="EC" id="5.2.1.8" evidence="6"/>
<keyword evidence="10" id="KW-1185">Reference proteome</keyword>
<gene>
    <name evidence="9" type="ORF">F8O04_08320</name>
</gene>
<feature type="chain" id="PRO_5026287889" description="Peptidyl-prolyl cis-trans isomerase" evidence="7">
    <location>
        <begin position="30"/>
        <end position="313"/>
    </location>
</feature>
<comment type="catalytic activity">
    <reaction evidence="1 5 6">
        <text>[protein]-peptidylproline (omega=180) = [protein]-peptidylproline (omega=0)</text>
        <dbReference type="Rhea" id="RHEA:16237"/>
        <dbReference type="Rhea" id="RHEA-COMP:10747"/>
        <dbReference type="Rhea" id="RHEA-COMP:10748"/>
        <dbReference type="ChEBI" id="CHEBI:83833"/>
        <dbReference type="ChEBI" id="CHEBI:83834"/>
        <dbReference type="EC" id="5.2.1.8"/>
    </reaction>
</comment>
<evidence type="ECO:0000256" key="1">
    <source>
        <dbReference type="ARBA" id="ARBA00000971"/>
    </source>
</evidence>
<dbReference type="PANTHER" id="PTHR43811:SF19">
    <property type="entry name" value="39 KDA FK506-BINDING NUCLEAR PROTEIN"/>
    <property type="match status" value="1"/>
</dbReference>
<dbReference type="SUPFAM" id="SSF54534">
    <property type="entry name" value="FKBP-like"/>
    <property type="match status" value="1"/>
</dbReference>
<dbReference type="InterPro" id="IPR001179">
    <property type="entry name" value="PPIase_FKBP_dom"/>
</dbReference>
<name>A0A6H9WGV3_9MICO</name>
<proteinExistence type="inferred from homology"/>
<keyword evidence="4 5" id="KW-0413">Isomerase</keyword>
<evidence type="ECO:0000313" key="9">
    <source>
        <dbReference type="EMBL" id="KAB1650189.1"/>
    </source>
</evidence>
<feature type="domain" description="PPIase FKBP-type" evidence="8">
    <location>
        <begin position="226"/>
        <end position="313"/>
    </location>
</feature>
<dbReference type="PROSITE" id="PS51257">
    <property type="entry name" value="PROKAR_LIPOPROTEIN"/>
    <property type="match status" value="1"/>
</dbReference>
<protein>
    <recommendedName>
        <fullName evidence="6">Peptidyl-prolyl cis-trans isomerase</fullName>
        <ecNumber evidence="6">5.2.1.8</ecNumber>
    </recommendedName>
</protein>
<sequence length="313" mass="31930">MRRNAGIATVTAALTALALLAGCAGESPAPDPLTQVQVSGEYGAEPLVTIGDLSGLGAESARTVLLEGDGPETTTDSHINASMVVYDGATKQPQVPYQPVGQIFEPGDEELPAYFSDIFVGVPAGSRVLVIVPGDLMVEQSGQTVSGQELPENTEASSPAVIIADIGVVPGLAAWGEEQAPAQELVTVTDGDDGEPHLEIAADAEPPSELVLDVRKLGDGDVVAEGDSVLVQYRGVLFATGEEFDSTWSKGGQPTTLTTSGVIPGFGQAIVGQTVGSQVVAIIPPDQAYGESDSGPIPGGSTLVFVIDILAVV</sequence>
<dbReference type="PANTHER" id="PTHR43811">
    <property type="entry name" value="FKBP-TYPE PEPTIDYL-PROLYL CIS-TRANS ISOMERASE FKPA"/>
    <property type="match status" value="1"/>
</dbReference>
<dbReference type="GO" id="GO:0003755">
    <property type="term" value="F:peptidyl-prolyl cis-trans isomerase activity"/>
    <property type="evidence" value="ECO:0007669"/>
    <property type="project" value="UniProtKB-UniRule"/>
</dbReference>
<evidence type="ECO:0000256" key="6">
    <source>
        <dbReference type="RuleBase" id="RU003915"/>
    </source>
</evidence>
<evidence type="ECO:0000259" key="8">
    <source>
        <dbReference type="PROSITE" id="PS50059"/>
    </source>
</evidence>
<evidence type="ECO:0000256" key="7">
    <source>
        <dbReference type="SAM" id="SignalP"/>
    </source>
</evidence>
<dbReference type="PROSITE" id="PS50059">
    <property type="entry name" value="FKBP_PPIASE"/>
    <property type="match status" value="1"/>
</dbReference>
<evidence type="ECO:0000256" key="2">
    <source>
        <dbReference type="ARBA" id="ARBA00006577"/>
    </source>
</evidence>
<comment type="similarity">
    <text evidence="2 6">Belongs to the FKBP-type PPIase family.</text>
</comment>
<dbReference type="Pfam" id="PF00254">
    <property type="entry name" value="FKBP_C"/>
    <property type="match status" value="1"/>
</dbReference>